<comment type="subcellular location">
    <subcellularLocation>
        <location evidence="1">Endoplasmic reticulum membrane</location>
        <topology evidence="1">Single-pass type I membrane protein</topology>
    </subcellularLocation>
</comment>
<organism evidence="16 17">
    <name type="scientific">Aspergillus ochraceoroseus IBT 24754</name>
    <dbReference type="NCBI Taxonomy" id="1392256"/>
    <lineage>
        <taxon>Eukaryota</taxon>
        <taxon>Fungi</taxon>
        <taxon>Dikarya</taxon>
        <taxon>Ascomycota</taxon>
        <taxon>Pezizomycotina</taxon>
        <taxon>Eurotiomycetes</taxon>
        <taxon>Eurotiomycetidae</taxon>
        <taxon>Eurotiales</taxon>
        <taxon>Aspergillaceae</taxon>
        <taxon>Aspergillus</taxon>
        <taxon>Aspergillus subgen. Nidulantes</taxon>
    </lineage>
</organism>
<keyword evidence="8" id="KW-0256">Endoplasmic reticulum</keyword>
<evidence type="ECO:0000256" key="4">
    <source>
        <dbReference type="ARBA" id="ARBA00022448"/>
    </source>
</evidence>
<dbReference type="GO" id="GO:2001256">
    <property type="term" value="P:regulation of store-operated calcium entry"/>
    <property type="evidence" value="ECO:0007669"/>
    <property type="project" value="InterPro"/>
</dbReference>
<evidence type="ECO:0000256" key="2">
    <source>
        <dbReference type="ARBA" id="ARBA00006833"/>
    </source>
</evidence>
<protein>
    <recommendedName>
        <fullName evidence="3">Store-operated calcium entry-associated regulatory factor</fullName>
    </recommendedName>
    <alternativeName>
        <fullName evidence="13">Transmembrane protein 66</fullName>
    </alternativeName>
</protein>
<evidence type="ECO:0000256" key="8">
    <source>
        <dbReference type="ARBA" id="ARBA00022824"/>
    </source>
</evidence>
<keyword evidence="9" id="KW-0106">Calcium</keyword>
<keyword evidence="4" id="KW-0813">Transport</keyword>
<keyword evidence="12 14" id="KW-0472">Membrane</keyword>
<comment type="similarity">
    <text evidence="2">Belongs to the SARAF family.</text>
</comment>
<accession>A0A2T5LR50</accession>
<evidence type="ECO:0000256" key="12">
    <source>
        <dbReference type="ARBA" id="ARBA00023136"/>
    </source>
</evidence>
<dbReference type="VEuPathDB" id="FungiDB:P175DRAFT_0534527"/>
<proteinExistence type="inferred from homology"/>
<reference evidence="16 17" key="1">
    <citation type="journal article" date="2018" name="Proc. Natl. Acad. Sci. U.S.A.">
        <title>Linking secondary metabolites to gene clusters through genome sequencing of six diverse Aspergillus species.</title>
        <authorList>
            <person name="Kaerboelling I."/>
            <person name="Vesth T.C."/>
            <person name="Frisvad J.C."/>
            <person name="Nybo J.L."/>
            <person name="Theobald S."/>
            <person name="Kuo A."/>
            <person name="Bowyer P."/>
            <person name="Matsuda Y."/>
            <person name="Mondo S."/>
            <person name="Lyhne E.K."/>
            <person name="Kogle M.E."/>
            <person name="Clum A."/>
            <person name="Lipzen A."/>
            <person name="Salamov A."/>
            <person name="Ngan C.Y."/>
            <person name="Daum C."/>
            <person name="Chiniquy J."/>
            <person name="Barry K."/>
            <person name="LaButti K."/>
            <person name="Haridas S."/>
            <person name="Simmons B.A."/>
            <person name="Magnuson J.K."/>
            <person name="Mortensen U.H."/>
            <person name="Larsen T.O."/>
            <person name="Grigoriev I.V."/>
            <person name="Baker S.E."/>
            <person name="Andersen M.R."/>
        </authorList>
    </citation>
    <scope>NUCLEOTIDE SEQUENCE [LARGE SCALE GENOMIC DNA]</scope>
    <source>
        <strain evidence="16 17">IBT 24754</strain>
    </source>
</reference>
<dbReference type="OrthoDB" id="20303at2759"/>
<evidence type="ECO:0000256" key="6">
    <source>
        <dbReference type="ARBA" id="ARBA00022692"/>
    </source>
</evidence>
<sequence length="334" mass="36389">MAGAKSMRSVTTFQLFLFLLGLSSPVLSGKSQKPPGKNAILLSQVHALTLHGGRLTSSRRVSPVPQLKCVGPSKRICDLYEIDTMRCTNAGYGYDEDDVQWTCTASLPPELKLGSTDVICEGYRNSDDPWVLKGSCGVEYRMLLTDLGEEKFGYNSYDFAQRGHRPGKLGRTMDRVFNVLFTGIFIGGIGEVRNLVAVGVVVVVAMVAADPTLDLLLLLLLLLTVAIHTTRVRKIQIGGQDFGQAYSLVGRLAMGLEVGTVATVPQREDAEGTMGLEKAAPRACHPRLLQAQGLALRVEGNSQFTLLMTRVFFISAHTTTWIYIQVVLAAFAHE</sequence>
<name>A0A2T5LR50_9EURO</name>
<evidence type="ECO:0000256" key="5">
    <source>
        <dbReference type="ARBA" id="ARBA00022568"/>
    </source>
</evidence>
<keyword evidence="7 15" id="KW-0732">Signal</keyword>
<dbReference type="EMBL" id="MSFN02000007">
    <property type="protein sequence ID" value="PTU18757.1"/>
    <property type="molecule type" value="Genomic_DNA"/>
</dbReference>
<dbReference type="InterPro" id="IPR009567">
    <property type="entry name" value="SARAF"/>
</dbReference>
<comment type="caution">
    <text evidence="16">The sequence shown here is derived from an EMBL/GenBank/DDBJ whole genome shotgun (WGS) entry which is preliminary data.</text>
</comment>
<keyword evidence="11" id="KW-0406">Ion transport</keyword>
<evidence type="ECO:0000256" key="10">
    <source>
        <dbReference type="ARBA" id="ARBA00022989"/>
    </source>
</evidence>
<dbReference type="PANTHER" id="PTHR15929">
    <property type="entry name" value="STORE-OPERATED CALCIUM ENTRY-ASSOCIATED REGULATORY FACTOR"/>
    <property type="match status" value="1"/>
</dbReference>
<dbReference type="GO" id="GO:0006816">
    <property type="term" value="P:calcium ion transport"/>
    <property type="evidence" value="ECO:0007669"/>
    <property type="project" value="UniProtKB-KW"/>
</dbReference>
<feature type="signal peptide" evidence="15">
    <location>
        <begin position="1"/>
        <end position="28"/>
    </location>
</feature>
<feature type="transmembrane region" description="Helical" evidence="14">
    <location>
        <begin position="195"/>
        <end position="227"/>
    </location>
</feature>
<evidence type="ECO:0000256" key="7">
    <source>
        <dbReference type="ARBA" id="ARBA00022729"/>
    </source>
</evidence>
<evidence type="ECO:0000256" key="3">
    <source>
        <dbReference type="ARBA" id="ARBA00016584"/>
    </source>
</evidence>
<dbReference type="RefSeq" id="XP_040750149.1">
    <property type="nucleotide sequence ID" value="XM_040900142.1"/>
</dbReference>
<dbReference type="PANTHER" id="PTHR15929:SF0">
    <property type="entry name" value="STORE-OPERATED CALCIUM ENTRY-ASSOCIATED REGULATORY FACTOR"/>
    <property type="match status" value="1"/>
</dbReference>
<evidence type="ECO:0000256" key="14">
    <source>
        <dbReference type="SAM" id="Phobius"/>
    </source>
</evidence>
<gene>
    <name evidence="16" type="ORF">P175DRAFT_0534527</name>
</gene>
<dbReference type="GeneID" id="63817024"/>
<evidence type="ECO:0000256" key="11">
    <source>
        <dbReference type="ARBA" id="ARBA00023065"/>
    </source>
</evidence>
<dbReference type="Proteomes" id="UP000244073">
    <property type="component" value="Unassembled WGS sequence"/>
</dbReference>
<evidence type="ECO:0000256" key="13">
    <source>
        <dbReference type="ARBA" id="ARBA00031116"/>
    </source>
</evidence>
<keyword evidence="10 14" id="KW-1133">Transmembrane helix</keyword>
<evidence type="ECO:0000256" key="15">
    <source>
        <dbReference type="SAM" id="SignalP"/>
    </source>
</evidence>
<evidence type="ECO:0000313" key="17">
    <source>
        <dbReference type="Proteomes" id="UP000244073"/>
    </source>
</evidence>
<dbReference type="GO" id="GO:0005789">
    <property type="term" value="C:endoplasmic reticulum membrane"/>
    <property type="evidence" value="ECO:0007669"/>
    <property type="project" value="UniProtKB-SubCell"/>
</dbReference>
<keyword evidence="5" id="KW-0109">Calcium transport</keyword>
<feature type="chain" id="PRO_5015475132" description="Store-operated calcium entry-associated regulatory factor" evidence="15">
    <location>
        <begin position="29"/>
        <end position="334"/>
    </location>
</feature>
<dbReference type="AlphaFoldDB" id="A0A2T5LR50"/>
<keyword evidence="6 14" id="KW-0812">Transmembrane</keyword>
<evidence type="ECO:0000256" key="9">
    <source>
        <dbReference type="ARBA" id="ARBA00022837"/>
    </source>
</evidence>
<dbReference type="Pfam" id="PF06682">
    <property type="entry name" value="SARAF"/>
    <property type="match status" value="1"/>
</dbReference>
<evidence type="ECO:0000256" key="1">
    <source>
        <dbReference type="ARBA" id="ARBA00004115"/>
    </source>
</evidence>
<feature type="transmembrane region" description="Helical" evidence="14">
    <location>
        <begin position="311"/>
        <end position="332"/>
    </location>
</feature>
<evidence type="ECO:0000313" key="16">
    <source>
        <dbReference type="EMBL" id="PTU18757.1"/>
    </source>
</evidence>